<gene>
    <name evidence="2" type="ORF">JN12_03474</name>
</gene>
<dbReference type="SUPFAM" id="SSF51695">
    <property type="entry name" value="PLC-like phosphodiesterases"/>
    <property type="match status" value="1"/>
</dbReference>
<dbReference type="Gene3D" id="3.20.20.190">
    <property type="entry name" value="Phosphatidylinositol (PI) phosphodiesterase"/>
    <property type="match status" value="1"/>
</dbReference>
<name>A0A562V8V0_9BACT</name>
<dbReference type="PANTHER" id="PTHR46211">
    <property type="entry name" value="GLYCEROPHOSPHORYL DIESTER PHOSPHODIESTERASE"/>
    <property type="match status" value="1"/>
</dbReference>
<dbReference type="InterPro" id="IPR030395">
    <property type="entry name" value="GP_PDE_dom"/>
</dbReference>
<dbReference type="EMBL" id="VLLN01000029">
    <property type="protein sequence ID" value="TWJ14301.1"/>
    <property type="molecule type" value="Genomic_DNA"/>
</dbReference>
<proteinExistence type="predicted"/>
<dbReference type="Pfam" id="PF03009">
    <property type="entry name" value="GDPD"/>
    <property type="match status" value="1"/>
</dbReference>
<feature type="domain" description="GP-PDE" evidence="1">
    <location>
        <begin position="5"/>
        <end position="247"/>
    </location>
</feature>
<evidence type="ECO:0000313" key="3">
    <source>
        <dbReference type="Proteomes" id="UP000319449"/>
    </source>
</evidence>
<accession>A0A562V8V0</accession>
<dbReference type="GO" id="GO:0006629">
    <property type="term" value="P:lipid metabolic process"/>
    <property type="evidence" value="ECO:0007669"/>
    <property type="project" value="InterPro"/>
</dbReference>
<dbReference type="Proteomes" id="UP000319449">
    <property type="component" value="Unassembled WGS sequence"/>
</dbReference>
<dbReference type="CDD" id="cd08582">
    <property type="entry name" value="GDPD_like_2"/>
    <property type="match status" value="1"/>
</dbReference>
<sequence length="254" mass="27639">MDRRMLVIAHRGASHDAPENTLAAFRLAWEQGADGIEADFRLTRDGKIVCIHDDTTARTAGKVVAVADASLAELRRLDVGAGKGERWRGELIPTLEEILAELPTGKRIFIELKGGPEMVAPLRQILTGSGIAPERVRLLAFSPLLVGLLKEQLPEFRSCLNLSYRRVGGVRTPRPDQVAALLAGCRADGLSSASSPLLDAGFVAELRRTGLELHVWTVDAVRTARHYRALGVDSIMTNRPGLVLPVILSDRSCR</sequence>
<protein>
    <submittedName>
        <fullName evidence="2">Glycerophosphoryl diester phosphodiesterase</fullName>
    </submittedName>
</protein>
<evidence type="ECO:0000313" key="2">
    <source>
        <dbReference type="EMBL" id="TWJ14301.1"/>
    </source>
</evidence>
<reference evidence="2 3" key="1">
    <citation type="submission" date="2019-07" db="EMBL/GenBank/DDBJ databases">
        <title>Genomic Encyclopedia of Archaeal and Bacterial Type Strains, Phase II (KMG-II): from individual species to whole genera.</title>
        <authorList>
            <person name="Goeker M."/>
        </authorList>
    </citation>
    <scope>NUCLEOTIDE SEQUENCE [LARGE SCALE GENOMIC DNA]</scope>
    <source>
        <strain evidence="2 3">ATCC BAA-1139</strain>
    </source>
</reference>
<organism evidence="2 3">
    <name type="scientific">Geobacter argillaceus</name>
    <dbReference type="NCBI Taxonomy" id="345631"/>
    <lineage>
        <taxon>Bacteria</taxon>
        <taxon>Pseudomonadati</taxon>
        <taxon>Thermodesulfobacteriota</taxon>
        <taxon>Desulfuromonadia</taxon>
        <taxon>Geobacterales</taxon>
        <taxon>Geobacteraceae</taxon>
        <taxon>Geobacter</taxon>
    </lineage>
</organism>
<dbReference type="PANTHER" id="PTHR46211:SF1">
    <property type="entry name" value="GLYCEROPHOSPHODIESTER PHOSPHODIESTERASE, CYTOPLASMIC"/>
    <property type="match status" value="1"/>
</dbReference>
<comment type="caution">
    <text evidence="2">The sequence shown here is derived from an EMBL/GenBank/DDBJ whole genome shotgun (WGS) entry which is preliminary data.</text>
</comment>
<dbReference type="RefSeq" id="WP_246125907.1">
    <property type="nucleotide sequence ID" value="NZ_VLLN01000029.1"/>
</dbReference>
<dbReference type="InterPro" id="IPR017946">
    <property type="entry name" value="PLC-like_Pdiesterase_TIM-brl"/>
</dbReference>
<dbReference type="AlphaFoldDB" id="A0A562V8V0"/>
<keyword evidence="3" id="KW-1185">Reference proteome</keyword>
<dbReference type="GO" id="GO:0008081">
    <property type="term" value="F:phosphoric diester hydrolase activity"/>
    <property type="evidence" value="ECO:0007669"/>
    <property type="project" value="InterPro"/>
</dbReference>
<dbReference type="PROSITE" id="PS51704">
    <property type="entry name" value="GP_PDE"/>
    <property type="match status" value="1"/>
</dbReference>
<evidence type="ECO:0000259" key="1">
    <source>
        <dbReference type="PROSITE" id="PS51704"/>
    </source>
</evidence>